<dbReference type="InterPro" id="IPR050173">
    <property type="entry name" value="ABC_transporter_C-like"/>
</dbReference>
<dbReference type="Pfam" id="PF00005">
    <property type="entry name" value="ABC_tran"/>
    <property type="match status" value="2"/>
</dbReference>
<sequence>MQDHDMKTAVAAGVEALLVAILAVPAVAHLVTKTRLYKARNGYETLSGFYEDGDGEATERSTQEYSDLPSRVAAWLSSSLGLAAAIVAAVLFQDSGSSSDTTSAVSRLVIVWSDVVAWGIIFFQCTLLPRRGDYTAKYHLANYALVCSILTLASLIYRSKLDDILYAPVDSPQMAQGLCWLLQMISAIVAFFALGTIPRRPDVYSNGSLVDQQYTVSLLSKISFSWNSLVFDISKKRQLEMEDLPKLDHLTRSENLHRMFNSKKTEGRLWWKLLKFLYIELAQQWALVFISAVLALFPQYMMYNLLQRLEQPSTPETQMSTTLAWALALCLSLALDNIVGSLLSWWTNSRLVIPLQAVLQTLVFDKALKEHESSMPPPKSKEKEDEDEDVNGPNKNGDANKKDVRNADDKPKTPERKDEVRQSVINHMKLDSGRVTMFCGFNFYLPLAVVKLILAGGFLMTILGWKAVVAGLASASLVIPLNTWISKKYAKIQFGLMKYRDGKAHLLTEALQGMRQIKYSALEHHWENKILESRNEELAQYWKASLFMCAVIAVMNLGPLLLACVAQSVYAWEQGGHIKASVIFASLGLFDQLDEATALLPLLQVYMMEAWTSCVRLEKYFNQPDKEAVAVSGDAITFEKATVAWPKKENPDQEGPVEAIEERSTLRDVSLQFPEGKLSVITGKTGAGKSLLLAAILGEVKLISGVVKVPTPPPEEELEDVKPIPAANWLIPSLTSFVSQTPWIETGTVEANITFGLPFVESRYQAVLRACCLEKDLELLTDGDKSEVGPKGITLSGGQRWRVALARALYSRAGIVILDDVLSAVDAHVGRIMVDQALTGELAEGRTRILATHHADLCQPKASYLVRLHEGKVQSAEVLTPNDMPIVSASGSKGSSVNETSETQTMVDSQGDQISSEDVTLAPAEILTDQQKAKNKEDEEKRETGRVKWRVYKTYLGASRAPLLWALVVLFILCSGAAGIARVYSFKALTDTSSTEEVTNYSMSTHYGSSGMFVQNPERGMLYTEIMPHKVPFHAEIVQGHSVMFWIGMSVVFYILMVFTMVARSITMTAIGLRTSKVLFERMTHAILRAPLAWVDTNPSGRILNRFTSDMFMVDRRLPGDLGNFLQSIFQLIVTIAASLSVSVYVILAGVILMVIYARVASIYIHVAREVKRINSISHSPIFDQFGSVLSGLATIRAFHRTNFYMDRMFNLIDNSNKASWAQNLSGRWMSFRLSMIGTIFVTVVAIIAVSGHVDAALAGFSLTFALRYSYRLTGLLSSMTSIELSFNATERVVEYSEIETEPEDGKEVPAAWPAEGKIEVENLSVAYKDTLPPVLKDLNFTVKPGERIGIIGRTGAGKSTLASVFFRLLKPRQGVVRIDNIDIAGLKLTDLRSRLAIIPQDPFLFSGSLRSNLDMEGIRDDDEIRTTLQRVHLAKEYPTSGSRTPQNPAVSSHQETLISTTEAVPNLVVSEAVAPVPDVENFNTAPSTTTATIIEPESEASDTDIFNNLSMEISTGGGNLSQGQRQLVCLARALLARPKIVIMDEATSAVDRATDAAIQSSLRDAFAAEGCTVLVIAHRLSTVADFDQILVLEKGRMAEMGTPRELLERGMARDEQKNTAAERQTAATDEGGEEEFDGTGAFWDLVQSSAEKEKLVDMILGGGKLDHL</sequence>
<dbReference type="CDD" id="cd18604">
    <property type="entry name" value="ABC_6TM_VMR1_D2_like"/>
    <property type="match status" value="1"/>
</dbReference>
<keyword evidence="14" id="KW-1185">Reference proteome</keyword>
<feature type="transmembrane region" description="Helical" evidence="10">
    <location>
        <begin position="72"/>
        <end position="92"/>
    </location>
</feature>
<feature type="domain" description="ABC transporter" evidence="11">
    <location>
        <begin position="1319"/>
        <end position="1620"/>
    </location>
</feature>
<dbReference type="PROSITE" id="PS50929">
    <property type="entry name" value="ABC_TM1F"/>
    <property type="match status" value="2"/>
</dbReference>
<dbReference type="GO" id="GO:0005524">
    <property type="term" value="F:ATP binding"/>
    <property type="evidence" value="ECO:0007669"/>
    <property type="project" value="UniProtKB-KW"/>
</dbReference>
<dbReference type="SMART" id="SM00382">
    <property type="entry name" value="AAA"/>
    <property type="match status" value="2"/>
</dbReference>
<feature type="region of interest" description="Disordered" evidence="9">
    <location>
        <begin position="889"/>
        <end position="915"/>
    </location>
</feature>
<name>A0A9W9D002_9PEZI</name>
<feature type="transmembrane region" description="Helical" evidence="10">
    <location>
        <begin position="963"/>
        <end position="984"/>
    </location>
</feature>
<evidence type="ECO:0000256" key="6">
    <source>
        <dbReference type="ARBA" id="ARBA00022840"/>
    </source>
</evidence>
<reference evidence="13" key="1">
    <citation type="submission" date="2022-10" db="EMBL/GenBank/DDBJ databases">
        <title>Tapping the CABI collections for fungal endophytes: first genome assemblies for Collariella, Neodidymelliopsis, Ascochyta clinopodiicola, Didymella pomorum, Didymosphaeria variabile, Neocosmospora piperis and Neocucurbitaria cava.</title>
        <authorList>
            <person name="Hill R."/>
        </authorList>
    </citation>
    <scope>NUCLEOTIDE SEQUENCE</scope>
    <source>
        <strain evidence="13">IMI 355082</strain>
    </source>
</reference>
<feature type="transmembrane region" description="Helical" evidence="10">
    <location>
        <begin position="1129"/>
        <end position="1157"/>
    </location>
</feature>
<feature type="transmembrane region" description="Helical" evidence="10">
    <location>
        <begin position="12"/>
        <end position="31"/>
    </location>
</feature>
<evidence type="ECO:0000256" key="9">
    <source>
        <dbReference type="SAM" id="MobiDB-lite"/>
    </source>
</evidence>
<feature type="compositionally biased region" description="Basic and acidic residues" evidence="9">
    <location>
        <begin position="398"/>
        <end position="421"/>
    </location>
</feature>
<feature type="transmembrane region" description="Helical" evidence="10">
    <location>
        <begin position="1234"/>
        <end position="1254"/>
    </location>
</feature>
<evidence type="ECO:0000313" key="13">
    <source>
        <dbReference type="EMBL" id="KAJ4394183.1"/>
    </source>
</evidence>
<dbReference type="SUPFAM" id="SSF90123">
    <property type="entry name" value="ABC transporter transmembrane region"/>
    <property type="match status" value="2"/>
</dbReference>
<dbReference type="InterPro" id="IPR003593">
    <property type="entry name" value="AAA+_ATPase"/>
</dbReference>
<dbReference type="PROSITE" id="PS00211">
    <property type="entry name" value="ABC_TRANSPORTER_1"/>
    <property type="match status" value="1"/>
</dbReference>
<feature type="transmembrane region" description="Helical" evidence="10">
    <location>
        <begin position="1043"/>
        <end position="1063"/>
    </location>
</feature>
<dbReference type="InterPro" id="IPR027417">
    <property type="entry name" value="P-loop_NTPase"/>
</dbReference>
<feature type="domain" description="ABC transmembrane type-1" evidence="12">
    <location>
        <begin position="448"/>
        <end position="566"/>
    </location>
</feature>
<keyword evidence="3" id="KW-0813">Transport</keyword>
<dbReference type="EMBL" id="JAPEVB010000002">
    <property type="protein sequence ID" value="KAJ4394183.1"/>
    <property type="molecule type" value="Genomic_DNA"/>
</dbReference>
<dbReference type="SUPFAM" id="SSF52540">
    <property type="entry name" value="P-loop containing nucleoside triphosphate hydrolases"/>
    <property type="match status" value="2"/>
</dbReference>
<feature type="transmembrane region" description="Helical" evidence="10">
    <location>
        <begin position="323"/>
        <end position="346"/>
    </location>
</feature>
<evidence type="ECO:0000256" key="5">
    <source>
        <dbReference type="ARBA" id="ARBA00022741"/>
    </source>
</evidence>
<evidence type="ECO:0000259" key="11">
    <source>
        <dbReference type="PROSITE" id="PS50893"/>
    </source>
</evidence>
<protein>
    <submittedName>
        <fullName evidence="13">Uncharacterized protein</fullName>
    </submittedName>
</protein>
<dbReference type="GO" id="GO:0140359">
    <property type="term" value="F:ABC-type transporter activity"/>
    <property type="evidence" value="ECO:0007669"/>
    <property type="project" value="InterPro"/>
</dbReference>
<dbReference type="OrthoDB" id="6500128at2759"/>
<evidence type="ECO:0000256" key="3">
    <source>
        <dbReference type="ARBA" id="ARBA00022448"/>
    </source>
</evidence>
<comment type="subcellular location">
    <subcellularLocation>
        <location evidence="1">Membrane</location>
        <topology evidence="1">Multi-pass membrane protein</topology>
    </subcellularLocation>
</comment>
<dbReference type="PANTHER" id="PTHR24223">
    <property type="entry name" value="ATP-BINDING CASSETTE SUB-FAMILY C"/>
    <property type="match status" value="1"/>
</dbReference>
<feature type="domain" description="ABC transporter" evidence="11">
    <location>
        <begin position="636"/>
        <end position="895"/>
    </location>
</feature>
<keyword evidence="5" id="KW-0547">Nucleotide-binding</keyword>
<dbReference type="Gene3D" id="1.20.1560.10">
    <property type="entry name" value="ABC transporter type 1, transmembrane domain"/>
    <property type="match status" value="2"/>
</dbReference>
<dbReference type="GO" id="GO:0016020">
    <property type="term" value="C:membrane"/>
    <property type="evidence" value="ECO:0007669"/>
    <property type="project" value="UniProtKB-SubCell"/>
</dbReference>
<keyword evidence="8 10" id="KW-0472">Membrane</keyword>
<dbReference type="Proteomes" id="UP001140453">
    <property type="component" value="Unassembled WGS sequence"/>
</dbReference>
<dbReference type="PANTHER" id="PTHR24223:SF456">
    <property type="entry name" value="MULTIDRUG RESISTANCE-ASSOCIATED PROTEIN LETHAL(2)03659"/>
    <property type="match status" value="1"/>
</dbReference>
<comment type="caution">
    <text evidence="13">The sequence shown here is derived from an EMBL/GenBank/DDBJ whole genome shotgun (WGS) entry which is preliminary data.</text>
</comment>
<evidence type="ECO:0000256" key="8">
    <source>
        <dbReference type="ARBA" id="ARBA00023136"/>
    </source>
</evidence>
<gene>
    <name evidence="13" type="ORF">N0V93_003400</name>
</gene>
<dbReference type="InterPro" id="IPR036640">
    <property type="entry name" value="ABC1_TM_sf"/>
</dbReference>
<dbReference type="PROSITE" id="PS50893">
    <property type="entry name" value="ABC_TRANSPORTER_2"/>
    <property type="match status" value="2"/>
</dbReference>
<feature type="transmembrane region" description="Helical" evidence="10">
    <location>
        <begin position="285"/>
        <end position="303"/>
    </location>
</feature>
<feature type="compositionally biased region" description="Basic and acidic residues" evidence="9">
    <location>
        <begin position="371"/>
        <end position="383"/>
    </location>
</feature>
<feature type="region of interest" description="Disordered" evidence="9">
    <location>
        <begin position="1609"/>
        <end position="1637"/>
    </location>
</feature>
<feature type="region of interest" description="Disordered" evidence="9">
    <location>
        <begin position="371"/>
        <end position="421"/>
    </location>
</feature>
<evidence type="ECO:0000256" key="2">
    <source>
        <dbReference type="ARBA" id="ARBA00009726"/>
    </source>
</evidence>
<evidence type="ECO:0000256" key="4">
    <source>
        <dbReference type="ARBA" id="ARBA00022692"/>
    </source>
</evidence>
<evidence type="ECO:0000313" key="14">
    <source>
        <dbReference type="Proteomes" id="UP001140453"/>
    </source>
</evidence>
<dbReference type="InterPro" id="IPR003439">
    <property type="entry name" value="ABC_transporter-like_ATP-bd"/>
</dbReference>
<feature type="transmembrane region" description="Helical" evidence="10">
    <location>
        <begin position="104"/>
        <end position="128"/>
    </location>
</feature>
<dbReference type="CDD" id="cd03244">
    <property type="entry name" value="ABCC_MRP_domain2"/>
    <property type="match status" value="1"/>
</dbReference>
<feature type="transmembrane region" description="Helical" evidence="10">
    <location>
        <begin position="177"/>
        <end position="197"/>
    </location>
</feature>
<evidence type="ECO:0000256" key="10">
    <source>
        <dbReference type="SAM" id="Phobius"/>
    </source>
</evidence>
<dbReference type="Pfam" id="PF00664">
    <property type="entry name" value="ABC_membrane"/>
    <property type="match status" value="2"/>
</dbReference>
<keyword evidence="7 10" id="KW-1133">Transmembrane helix</keyword>
<feature type="transmembrane region" description="Helical" evidence="10">
    <location>
        <begin position="435"/>
        <end position="459"/>
    </location>
</feature>
<dbReference type="CDD" id="cd18596">
    <property type="entry name" value="ABC_6TM_VMR1_D1_like"/>
    <property type="match status" value="1"/>
</dbReference>
<feature type="domain" description="ABC transmembrane type-1" evidence="12">
    <location>
        <begin position="966"/>
        <end position="1285"/>
    </location>
</feature>
<comment type="similarity">
    <text evidence="2">Belongs to the ABC transporter superfamily. ABCC family. Conjugate transporter (TC 3.A.1.208) subfamily.</text>
</comment>
<dbReference type="GO" id="GO:0016887">
    <property type="term" value="F:ATP hydrolysis activity"/>
    <property type="evidence" value="ECO:0007669"/>
    <property type="project" value="InterPro"/>
</dbReference>
<feature type="compositionally biased region" description="Basic and acidic residues" evidence="9">
    <location>
        <begin position="1609"/>
        <end position="1618"/>
    </location>
</feature>
<keyword evidence="4 10" id="KW-0812">Transmembrane</keyword>
<dbReference type="Gene3D" id="3.40.50.300">
    <property type="entry name" value="P-loop containing nucleotide triphosphate hydrolases"/>
    <property type="match status" value="2"/>
</dbReference>
<organism evidence="13 14">
    <name type="scientific">Gnomoniopsis smithogilvyi</name>
    <dbReference type="NCBI Taxonomy" id="1191159"/>
    <lineage>
        <taxon>Eukaryota</taxon>
        <taxon>Fungi</taxon>
        <taxon>Dikarya</taxon>
        <taxon>Ascomycota</taxon>
        <taxon>Pezizomycotina</taxon>
        <taxon>Sordariomycetes</taxon>
        <taxon>Sordariomycetidae</taxon>
        <taxon>Diaporthales</taxon>
        <taxon>Gnomoniaceae</taxon>
        <taxon>Gnomoniopsis</taxon>
    </lineage>
</organism>
<evidence type="ECO:0000256" key="7">
    <source>
        <dbReference type="ARBA" id="ARBA00022989"/>
    </source>
</evidence>
<accession>A0A9W9D002</accession>
<evidence type="ECO:0000256" key="1">
    <source>
        <dbReference type="ARBA" id="ARBA00004141"/>
    </source>
</evidence>
<feature type="transmembrane region" description="Helical" evidence="10">
    <location>
        <begin position="140"/>
        <end position="157"/>
    </location>
</feature>
<dbReference type="InterPro" id="IPR011527">
    <property type="entry name" value="ABC1_TM_dom"/>
</dbReference>
<feature type="transmembrane region" description="Helical" evidence="10">
    <location>
        <begin position="465"/>
        <end position="485"/>
    </location>
</feature>
<feature type="transmembrane region" description="Helical" evidence="10">
    <location>
        <begin position="544"/>
        <end position="572"/>
    </location>
</feature>
<proteinExistence type="inferred from homology"/>
<dbReference type="InterPro" id="IPR017871">
    <property type="entry name" value="ABC_transporter-like_CS"/>
</dbReference>
<evidence type="ECO:0000259" key="12">
    <source>
        <dbReference type="PROSITE" id="PS50929"/>
    </source>
</evidence>
<keyword evidence="6" id="KW-0067">ATP-binding</keyword>
<dbReference type="CDD" id="cd03250">
    <property type="entry name" value="ABCC_MRP_domain1"/>
    <property type="match status" value="1"/>
</dbReference>